<gene>
    <name evidence="1" type="ORF">HLH34_01820</name>
</gene>
<dbReference type="Proteomes" id="UP000555756">
    <property type="component" value="Unassembled WGS sequence"/>
</dbReference>
<dbReference type="EMBL" id="JABEQF010000001">
    <property type="protein sequence ID" value="MBB2188703.1"/>
    <property type="molecule type" value="Genomic_DNA"/>
</dbReference>
<accession>A0A7W4JPW9</accession>
<proteinExistence type="predicted"/>
<reference evidence="1 2" key="1">
    <citation type="submission" date="2020-04" db="EMBL/GenBank/DDBJ databases">
        <title>Description of novel Gluconacetobacter.</title>
        <authorList>
            <person name="Sombolestani A."/>
        </authorList>
    </citation>
    <scope>NUCLEOTIDE SEQUENCE [LARGE SCALE GENOMIC DNA]</scope>
    <source>
        <strain evidence="1 2">LMG 21311</strain>
    </source>
</reference>
<protein>
    <submittedName>
        <fullName evidence="1">Uncharacterized protein</fullName>
    </submittedName>
</protein>
<comment type="caution">
    <text evidence="1">The sequence shown here is derived from an EMBL/GenBank/DDBJ whole genome shotgun (WGS) entry which is preliminary data.</text>
</comment>
<evidence type="ECO:0000313" key="2">
    <source>
        <dbReference type="Proteomes" id="UP000555756"/>
    </source>
</evidence>
<dbReference type="AlphaFoldDB" id="A0A7W4JPW9"/>
<evidence type="ECO:0000313" key="1">
    <source>
        <dbReference type="EMBL" id="MBB2188703.1"/>
    </source>
</evidence>
<organism evidence="1 2">
    <name type="scientific">Gluconacetobacter azotocaptans</name>
    <dbReference type="NCBI Taxonomy" id="142834"/>
    <lineage>
        <taxon>Bacteria</taxon>
        <taxon>Pseudomonadati</taxon>
        <taxon>Pseudomonadota</taxon>
        <taxon>Alphaproteobacteria</taxon>
        <taxon>Acetobacterales</taxon>
        <taxon>Acetobacteraceae</taxon>
        <taxon>Gluconacetobacter</taxon>
    </lineage>
</organism>
<keyword evidence="2" id="KW-1185">Reference proteome</keyword>
<dbReference type="RefSeq" id="WP_183117865.1">
    <property type="nucleotide sequence ID" value="NZ_JABEQF010000001.1"/>
</dbReference>
<sequence length="66" mass="7334">MTSTPEAVAADLYNRYGSDALAIAQTHLDEARQAGDERMARHWIAACDEIRHLHAGEDAVEIDLDR</sequence>
<name>A0A7W4JPW9_9PROT</name>